<dbReference type="RefSeq" id="WP_313834824.1">
    <property type="nucleotide sequence ID" value="NZ_JAQOUE010000002.1"/>
</dbReference>
<dbReference type="Proteomes" id="UP001250932">
    <property type="component" value="Unassembled WGS sequence"/>
</dbReference>
<organism evidence="2 3">
    <name type="scientific">Candidatus Nitronereus thalassa</name>
    <dbReference type="NCBI Taxonomy" id="3020898"/>
    <lineage>
        <taxon>Bacteria</taxon>
        <taxon>Pseudomonadati</taxon>
        <taxon>Nitrospirota</taxon>
        <taxon>Nitrospiria</taxon>
        <taxon>Nitrospirales</taxon>
        <taxon>Nitrospiraceae</taxon>
        <taxon>Candidatus Nitronereus</taxon>
    </lineage>
</organism>
<evidence type="ECO:0008006" key="4">
    <source>
        <dbReference type="Google" id="ProtNLM"/>
    </source>
</evidence>
<feature type="chain" id="PRO_5047337043" description="Lipoprotein" evidence="1">
    <location>
        <begin position="26"/>
        <end position="100"/>
    </location>
</feature>
<sequence>MNSKHRLLTSAALTGLLLAAGCAHHDSHGVYGKGGSHAALGQCHGVNACKGKGDCASATHDCSGENSCEGKGWIKMSKAMCGDIKGSTWKAMPENMKHKG</sequence>
<name>A0ABU3KCQ4_9BACT</name>
<evidence type="ECO:0000313" key="2">
    <source>
        <dbReference type="EMBL" id="MDT7044239.1"/>
    </source>
</evidence>
<protein>
    <recommendedName>
        <fullName evidence="4">Lipoprotein</fullName>
    </recommendedName>
</protein>
<accession>A0ABU3KCQ4</accession>
<feature type="signal peptide" evidence="1">
    <location>
        <begin position="1"/>
        <end position="25"/>
    </location>
</feature>
<evidence type="ECO:0000256" key="1">
    <source>
        <dbReference type="SAM" id="SignalP"/>
    </source>
</evidence>
<reference evidence="2 3" key="1">
    <citation type="journal article" date="2023" name="ISME J.">
        <title>Cultivation and genomic characterization of novel and ubiquitous marine nitrite-oxidizing bacteria from the Nitrospirales.</title>
        <authorList>
            <person name="Mueller A.J."/>
            <person name="Daebeler A."/>
            <person name="Herbold C.W."/>
            <person name="Kirkegaard R.H."/>
            <person name="Daims H."/>
        </authorList>
    </citation>
    <scope>NUCLEOTIDE SEQUENCE [LARGE SCALE GENOMIC DNA]</scope>
    <source>
        <strain evidence="2 3">EB</strain>
    </source>
</reference>
<proteinExistence type="predicted"/>
<evidence type="ECO:0000313" key="3">
    <source>
        <dbReference type="Proteomes" id="UP001250932"/>
    </source>
</evidence>
<keyword evidence="1" id="KW-0732">Signal</keyword>
<gene>
    <name evidence="2" type="ORF">PPG34_17950</name>
</gene>
<comment type="caution">
    <text evidence="2">The sequence shown here is derived from an EMBL/GenBank/DDBJ whole genome shotgun (WGS) entry which is preliminary data.</text>
</comment>
<dbReference type="EMBL" id="JAQOUE010000002">
    <property type="protein sequence ID" value="MDT7044239.1"/>
    <property type="molecule type" value="Genomic_DNA"/>
</dbReference>
<keyword evidence="3" id="KW-1185">Reference proteome</keyword>
<dbReference type="PROSITE" id="PS51257">
    <property type="entry name" value="PROKAR_LIPOPROTEIN"/>
    <property type="match status" value="1"/>
</dbReference>